<evidence type="ECO:0000256" key="1">
    <source>
        <dbReference type="SAM" id="Phobius"/>
    </source>
</evidence>
<proteinExistence type="predicted"/>
<evidence type="ECO:0000313" key="2">
    <source>
        <dbReference type="EMBL" id="MSN96751.1"/>
    </source>
</evidence>
<reference evidence="2 3" key="1">
    <citation type="submission" date="2019-09" db="EMBL/GenBank/DDBJ databases">
        <authorList>
            <person name="Silva M."/>
            <person name="Pereira G."/>
            <person name="Lopes-Da-Costa L."/>
            <person name="Silva E."/>
        </authorList>
    </citation>
    <scope>NUCLEOTIDE SEQUENCE [LARGE SCALE GENOMIC DNA]</scope>
    <source>
        <strain evidence="2 3">FMV-PI01</strain>
    </source>
</reference>
<keyword evidence="3" id="KW-1185">Reference proteome</keyword>
<sequence length="214" mass="24228">MMENYLDKIDAYFASKNANESQIVMFGVGALVFLLVYFLAFDPAEEYFNTQQSNLTDITTKLNDVDAFLATNGDSKTGVKVMEARQNLQNTKDKFELKVKLNEYFNRKLLEVSSVTYNEKNWAKFLDSLTTEAVENDVKIKSIYSAPLDITSGEVQAMLNVELNIESGFYNTLKYINSIEESQMVVDVNGLDINNTNGVLNSNIKISVWGIKYQ</sequence>
<accession>A0A6L5WM54</accession>
<feature type="transmembrane region" description="Helical" evidence="1">
    <location>
        <begin position="23"/>
        <end position="41"/>
    </location>
</feature>
<dbReference type="EMBL" id="VWSJ01000024">
    <property type="protein sequence ID" value="MSN96751.1"/>
    <property type="molecule type" value="Genomic_DNA"/>
</dbReference>
<organism evidence="2 3">
    <name type="scientific">Campylobacter portucalensis</name>
    <dbReference type="NCBI Taxonomy" id="2608384"/>
    <lineage>
        <taxon>Bacteria</taxon>
        <taxon>Pseudomonadati</taxon>
        <taxon>Campylobacterota</taxon>
        <taxon>Epsilonproteobacteria</taxon>
        <taxon>Campylobacterales</taxon>
        <taxon>Campylobacteraceae</taxon>
        <taxon>Campylobacter</taxon>
    </lineage>
</organism>
<gene>
    <name evidence="2" type="ORF">F1B92_06175</name>
</gene>
<comment type="caution">
    <text evidence="2">The sequence shown here is derived from an EMBL/GenBank/DDBJ whole genome shotgun (WGS) entry which is preliminary data.</text>
</comment>
<dbReference type="Proteomes" id="UP000476338">
    <property type="component" value="Unassembled WGS sequence"/>
</dbReference>
<keyword evidence="1" id="KW-0812">Transmembrane</keyword>
<dbReference type="InterPro" id="IPR014717">
    <property type="entry name" value="Transl_elong_EF1B/ribsomal_bS6"/>
</dbReference>
<reference evidence="2 3" key="2">
    <citation type="submission" date="2020-03" db="EMBL/GenBank/DDBJ databases">
        <title>Campylobacter portucalensis sp. nov., a new species of Campylobacter isolated from the reproductive tract of bulls.</title>
        <authorList>
            <person name="Silva M.F."/>
            <person name="Pereira G."/>
            <person name="Carneiro C."/>
            <person name="Hemphill A."/>
            <person name="Mateus L."/>
            <person name="Lopes-Da-Costa L."/>
            <person name="Silva E."/>
        </authorList>
    </citation>
    <scope>NUCLEOTIDE SEQUENCE [LARGE SCALE GENOMIC DNA]</scope>
    <source>
        <strain evidence="2 3">FMV-PI01</strain>
    </source>
</reference>
<protein>
    <submittedName>
        <fullName evidence="2">Uncharacterized protein</fullName>
    </submittedName>
</protein>
<dbReference type="Gene3D" id="3.30.70.60">
    <property type="match status" value="1"/>
</dbReference>
<keyword evidence="1" id="KW-0472">Membrane</keyword>
<dbReference type="AlphaFoldDB" id="A0A6L5WM54"/>
<evidence type="ECO:0000313" key="3">
    <source>
        <dbReference type="Proteomes" id="UP000476338"/>
    </source>
</evidence>
<keyword evidence="1" id="KW-1133">Transmembrane helix</keyword>
<name>A0A6L5WM54_9BACT</name>